<reference evidence="3 4" key="1">
    <citation type="submission" date="2019-01" db="EMBL/GenBank/DDBJ databases">
        <title>Coherence of Microcystis species and biogeography revealed through population genomics.</title>
        <authorList>
            <person name="Perez-Carrascal O.M."/>
            <person name="Terrat Y."/>
            <person name="Giani A."/>
            <person name="Fortin N."/>
            <person name="Tromas N."/>
            <person name="Shapiro B.J."/>
        </authorList>
    </citation>
    <scope>NUCLEOTIDE SEQUENCE [LARGE SCALE GENOMIC DNA]</scope>
    <source>
        <strain evidence="3">Ma_QC_Ca_00000000_S207</strain>
    </source>
</reference>
<evidence type="ECO:0000313" key="4">
    <source>
        <dbReference type="Proteomes" id="UP000320293"/>
    </source>
</evidence>
<protein>
    <submittedName>
        <fullName evidence="3">PEP-CTERM sorting domain-containing protein</fullName>
    </submittedName>
</protein>
<feature type="signal peptide" evidence="1">
    <location>
        <begin position="1"/>
        <end position="33"/>
    </location>
</feature>
<evidence type="ECO:0000256" key="1">
    <source>
        <dbReference type="SAM" id="SignalP"/>
    </source>
</evidence>
<feature type="domain" description="Ice-binding protein C-terminal" evidence="2">
    <location>
        <begin position="200"/>
        <end position="220"/>
    </location>
</feature>
<dbReference type="NCBIfam" id="TIGR02595">
    <property type="entry name" value="PEP_CTERM"/>
    <property type="match status" value="1"/>
</dbReference>
<dbReference type="Pfam" id="PF07589">
    <property type="entry name" value="PEP-CTERM"/>
    <property type="match status" value="1"/>
</dbReference>
<keyword evidence="1" id="KW-0732">Signal</keyword>
<dbReference type="Proteomes" id="UP000320293">
    <property type="component" value="Unassembled WGS sequence"/>
</dbReference>
<sequence length="225" mass="23877">MMTTNKLTKTFASGSLAIGVLASAVLTATCANAAQVSATWLDFKNGTSLSVGDKKVTYVDIGVDDDVIGNNDEIQLMEMGDEYQVLFTPKGSPFTVSAAFSYTIEITDPDPLKYFKGVQLDSDVSVNIPFGYGKVEKTLAEVPGLILTSTNGLPDPNADFSYLSGHLRKLTVTDKTTPNTSGTPVLNSLSNKFLQATEKVPEPGTILGLLAVGGLGLVSRFNKQK</sequence>
<comment type="caution">
    <text evidence="3">The sequence shown here is derived from an EMBL/GenBank/DDBJ whole genome shotgun (WGS) entry which is preliminary data.</text>
</comment>
<organism evidence="3 4">
    <name type="scientific">Microcystis aeruginosa Ma_QC_Ca_00000000_S207</name>
    <dbReference type="NCBI Taxonomy" id="2486251"/>
    <lineage>
        <taxon>Bacteria</taxon>
        <taxon>Bacillati</taxon>
        <taxon>Cyanobacteriota</taxon>
        <taxon>Cyanophyceae</taxon>
        <taxon>Oscillatoriophycideae</taxon>
        <taxon>Chroococcales</taxon>
        <taxon>Microcystaceae</taxon>
        <taxon>Microcystis</taxon>
    </lineage>
</organism>
<gene>
    <name evidence="3" type="ORF">EWV91_11100</name>
</gene>
<accession>A0A552FL40</accession>
<proteinExistence type="predicted"/>
<evidence type="ECO:0000259" key="2">
    <source>
        <dbReference type="Pfam" id="PF07589"/>
    </source>
</evidence>
<feature type="chain" id="PRO_5022158217" evidence="1">
    <location>
        <begin position="34"/>
        <end position="225"/>
    </location>
</feature>
<evidence type="ECO:0000313" key="3">
    <source>
        <dbReference type="EMBL" id="TRU47377.1"/>
    </source>
</evidence>
<dbReference type="InterPro" id="IPR013424">
    <property type="entry name" value="Ice-binding_C"/>
</dbReference>
<dbReference type="AlphaFoldDB" id="A0A552FL40"/>
<dbReference type="EMBL" id="SFBF01000210">
    <property type="protein sequence ID" value="TRU47377.1"/>
    <property type="molecule type" value="Genomic_DNA"/>
</dbReference>
<name>A0A552FL40_MICAE</name>